<feature type="compositionally biased region" description="Basic and acidic residues" evidence="1">
    <location>
        <begin position="87"/>
        <end position="105"/>
    </location>
</feature>
<dbReference type="Proteomes" id="UP001159363">
    <property type="component" value="Chromosome 5"/>
</dbReference>
<sequence length="314" mass="35201">MQHVDGESRVETFGRILSSRSWEPTRGEYGAVPDGKGGGSGRCMRKPAVQLHHPARFSRANKMRFPTSHFIVITSPQYVLRRQMRVEKGDHLSARPRKDDDEKTGKPLSKGLITTRNTTFSKSTCRKERMNMERHWNDERGDIPEKARRPASSTGTIPTCEGPVTQPGIEPGSSWWEAGVLTTQPPSRKKGVARQNPPANGNVTVFPTCEDPDTPPGIEPGSPWRNIDKKTGDRKCNVYICELIYDYHTQPFGKQNRHSGDSDTLTLHIGVLCYGAITPTHGVRFTCVITQEETSLHDDEMKKFRKYADAKQAS</sequence>
<comment type="caution">
    <text evidence="2">The sequence shown here is derived from an EMBL/GenBank/DDBJ whole genome shotgun (WGS) entry which is preliminary data.</text>
</comment>
<gene>
    <name evidence="2" type="ORF">PR048_017639</name>
</gene>
<feature type="region of interest" description="Disordered" evidence="1">
    <location>
        <begin position="142"/>
        <end position="165"/>
    </location>
</feature>
<feature type="region of interest" description="Disordered" evidence="1">
    <location>
        <begin position="24"/>
        <end position="43"/>
    </location>
</feature>
<name>A0ABQ9HAB6_9NEOP</name>
<evidence type="ECO:0000313" key="3">
    <source>
        <dbReference type="Proteomes" id="UP001159363"/>
    </source>
</evidence>
<protein>
    <submittedName>
        <fullName evidence="2">Uncharacterized protein</fullName>
    </submittedName>
</protein>
<dbReference type="EMBL" id="JARBHB010000006">
    <property type="protein sequence ID" value="KAJ8881166.1"/>
    <property type="molecule type" value="Genomic_DNA"/>
</dbReference>
<evidence type="ECO:0000256" key="1">
    <source>
        <dbReference type="SAM" id="MobiDB-lite"/>
    </source>
</evidence>
<feature type="region of interest" description="Disordered" evidence="1">
    <location>
        <begin position="87"/>
        <end position="110"/>
    </location>
</feature>
<organism evidence="2 3">
    <name type="scientific">Dryococelus australis</name>
    <dbReference type="NCBI Taxonomy" id="614101"/>
    <lineage>
        <taxon>Eukaryota</taxon>
        <taxon>Metazoa</taxon>
        <taxon>Ecdysozoa</taxon>
        <taxon>Arthropoda</taxon>
        <taxon>Hexapoda</taxon>
        <taxon>Insecta</taxon>
        <taxon>Pterygota</taxon>
        <taxon>Neoptera</taxon>
        <taxon>Polyneoptera</taxon>
        <taxon>Phasmatodea</taxon>
        <taxon>Verophasmatodea</taxon>
        <taxon>Anareolatae</taxon>
        <taxon>Phasmatidae</taxon>
        <taxon>Eurycanthinae</taxon>
        <taxon>Dryococelus</taxon>
    </lineage>
</organism>
<reference evidence="2 3" key="1">
    <citation type="submission" date="2023-02" db="EMBL/GenBank/DDBJ databases">
        <title>LHISI_Scaffold_Assembly.</title>
        <authorList>
            <person name="Stuart O.P."/>
            <person name="Cleave R."/>
            <person name="Magrath M.J.L."/>
            <person name="Mikheyev A.S."/>
        </authorList>
    </citation>
    <scope>NUCLEOTIDE SEQUENCE [LARGE SCALE GENOMIC DNA]</scope>
    <source>
        <strain evidence="2">Daus_M_001</strain>
        <tissue evidence="2">Leg muscle</tissue>
    </source>
</reference>
<proteinExistence type="predicted"/>
<feature type="region of interest" description="Disordered" evidence="1">
    <location>
        <begin position="186"/>
        <end position="224"/>
    </location>
</feature>
<evidence type="ECO:0000313" key="2">
    <source>
        <dbReference type="EMBL" id="KAJ8881166.1"/>
    </source>
</evidence>
<accession>A0ABQ9HAB6</accession>
<keyword evidence="3" id="KW-1185">Reference proteome</keyword>